<evidence type="ECO:0000313" key="2">
    <source>
        <dbReference type="Proteomes" id="UP001157502"/>
    </source>
</evidence>
<accession>A0ACC2H4N4</accession>
<dbReference type="Proteomes" id="UP001157502">
    <property type="component" value="Chromosome 6"/>
</dbReference>
<sequence length="154" mass="17039">MHQQQHAIGEPHTDVSSAPATYRELGTEPIILHTPQHLVQPGRTTPIEDSRSGGTHLQHGQFTDIPSNLTVKEGQNIEMACAFQSGTASVYLEIQWWFIRAPEEPSNSEEEEDGDEEEAYKSIAVLQPLDLRLPSPSLAVGTIAPRVSYPAWSR</sequence>
<keyword evidence="2" id="KW-1185">Reference proteome</keyword>
<reference evidence="1" key="1">
    <citation type="submission" date="2021-05" db="EMBL/GenBank/DDBJ databases">
        <authorList>
            <person name="Pan Q."/>
            <person name="Jouanno E."/>
            <person name="Zahm M."/>
            <person name="Klopp C."/>
            <person name="Cabau C."/>
            <person name="Louis A."/>
            <person name="Berthelot C."/>
            <person name="Parey E."/>
            <person name="Roest Crollius H."/>
            <person name="Montfort J."/>
            <person name="Robinson-Rechavi M."/>
            <person name="Bouchez O."/>
            <person name="Lampietro C."/>
            <person name="Lopez Roques C."/>
            <person name="Donnadieu C."/>
            <person name="Postlethwait J."/>
            <person name="Bobe J."/>
            <person name="Dillon D."/>
            <person name="Chandos A."/>
            <person name="von Hippel F."/>
            <person name="Guiguen Y."/>
        </authorList>
    </citation>
    <scope>NUCLEOTIDE SEQUENCE</scope>
    <source>
        <strain evidence="1">YG-Jan2019</strain>
    </source>
</reference>
<gene>
    <name evidence="1" type="ORF">DPEC_G00075820</name>
</gene>
<protein>
    <submittedName>
        <fullName evidence="1">Uncharacterized protein</fullName>
    </submittedName>
</protein>
<comment type="caution">
    <text evidence="1">The sequence shown here is derived from an EMBL/GenBank/DDBJ whole genome shotgun (WGS) entry which is preliminary data.</text>
</comment>
<evidence type="ECO:0000313" key="1">
    <source>
        <dbReference type="EMBL" id="KAJ8010508.1"/>
    </source>
</evidence>
<proteinExistence type="predicted"/>
<name>A0ACC2H4N4_DALPE</name>
<dbReference type="EMBL" id="CM055733">
    <property type="protein sequence ID" value="KAJ8010508.1"/>
    <property type="molecule type" value="Genomic_DNA"/>
</dbReference>
<organism evidence="1 2">
    <name type="scientific">Dallia pectoralis</name>
    <name type="common">Alaska blackfish</name>
    <dbReference type="NCBI Taxonomy" id="75939"/>
    <lineage>
        <taxon>Eukaryota</taxon>
        <taxon>Metazoa</taxon>
        <taxon>Chordata</taxon>
        <taxon>Craniata</taxon>
        <taxon>Vertebrata</taxon>
        <taxon>Euteleostomi</taxon>
        <taxon>Actinopterygii</taxon>
        <taxon>Neopterygii</taxon>
        <taxon>Teleostei</taxon>
        <taxon>Protacanthopterygii</taxon>
        <taxon>Esociformes</taxon>
        <taxon>Umbridae</taxon>
        <taxon>Dallia</taxon>
    </lineage>
</organism>